<sequence length="128" mass="14129">MVNVKILGIVGSPRHHSNTEVMVREALKGAEETGGVETEILLLAGKKINPCIGCLKCMEKQDLCIFRFKDNMHEFYEKYLAADGLIIGSPVYHASISGILKNAIDRLGQGIGGKYGEDNYPWFCKVGR</sequence>
<dbReference type="InterPro" id="IPR029039">
    <property type="entry name" value="Flavoprotein-like_sf"/>
</dbReference>
<dbReference type="InterPro" id="IPR051796">
    <property type="entry name" value="ISF_SsuE-like"/>
</dbReference>
<protein>
    <recommendedName>
        <fullName evidence="3">NADPH-dependent FMN reductase-like domain-containing protein</fullName>
    </recommendedName>
</protein>
<dbReference type="PANTHER" id="PTHR43278:SF3">
    <property type="entry name" value="IRON-SULFUR FLAVOPROTEIN MJ0731"/>
    <property type="match status" value="1"/>
</dbReference>
<feature type="non-terminal residue" evidence="4">
    <location>
        <position position="128"/>
    </location>
</feature>
<dbReference type="Pfam" id="PF03358">
    <property type="entry name" value="FMN_red"/>
    <property type="match status" value="1"/>
</dbReference>
<accession>X1R9Q0</accession>
<evidence type="ECO:0000256" key="2">
    <source>
        <dbReference type="ARBA" id="ARBA00022643"/>
    </source>
</evidence>
<proteinExistence type="predicted"/>
<dbReference type="PANTHER" id="PTHR43278">
    <property type="entry name" value="NAD(P)H-DEPENDENT FMN-CONTAINING OXIDOREDUCTASE YWQN-RELATED"/>
    <property type="match status" value="1"/>
</dbReference>
<dbReference type="Gene3D" id="3.40.50.360">
    <property type="match status" value="1"/>
</dbReference>
<dbReference type="InterPro" id="IPR005025">
    <property type="entry name" value="FMN_Rdtase-like_dom"/>
</dbReference>
<evidence type="ECO:0000313" key="4">
    <source>
        <dbReference type="EMBL" id="GAI52324.1"/>
    </source>
</evidence>
<gene>
    <name evidence="4" type="ORF">S06H3_52834</name>
</gene>
<reference evidence="4" key="1">
    <citation type="journal article" date="2014" name="Front. Microbiol.">
        <title>High frequency of phylogenetically diverse reductive dehalogenase-homologous genes in deep subseafloor sedimentary metagenomes.</title>
        <authorList>
            <person name="Kawai M."/>
            <person name="Futagami T."/>
            <person name="Toyoda A."/>
            <person name="Takaki Y."/>
            <person name="Nishi S."/>
            <person name="Hori S."/>
            <person name="Arai W."/>
            <person name="Tsubouchi T."/>
            <person name="Morono Y."/>
            <person name="Uchiyama I."/>
            <person name="Ito T."/>
            <person name="Fujiyama A."/>
            <person name="Inagaki F."/>
            <person name="Takami H."/>
        </authorList>
    </citation>
    <scope>NUCLEOTIDE SEQUENCE</scope>
    <source>
        <strain evidence="4">Expedition CK06-06</strain>
    </source>
</reference>
<dbReference type="AlphaFoldDB" id="X1R9Q0"/>
<evidence type="ECO:0000256" key="1">
    <source>
        <dbReference type="ARBA" id="ARBA00022630"/>
    </source>
</evidence>
<dbReference type="EMBL" id="BARV01033636">
    <property type="protein sequence ID" value="GAI52324.1"/>
    <property type="molecule type" value="Genomic_DNA"/>
</dbReference>
<comment type="caution">
    <text evidence="4">The sequence shown here is derived from an EMBL/GenBank/DDBJ whole genome shotgun (WGS) entry which is preliminary data.</text>
</comment>
<dbReference type="SUPFAM" id="SSF52218">
    <property type="entry name" value="Flavoproteins"/>
    <property type="match status" value="1"/>
</dbReference>
<organism evidence="4">
    <name type="scientific">marine sediment metagenome</name>
    <dbReference type="NCBI Taxonomy" id="412755"/>
    <lineage>
        <taxon>unclassified sequences</taxon>
        <taxon>metagenomes</taxon>
        <taxon>ecological metagenomes</taxon>
    </lineage>
</organism>
<keyword evidence="1" id="KW-0285">Flavoprotein</keyword>
<evidence type="ECO:0000259" key="3">
    <source>
        <dbReference type="Pfam" id="PF03358"/>
    </source>
</evidence>
<name>X1R9Q0_9ZZZZ</name>
<keyword evidence="2" id="KW-0288">FMN</keyword>
<dbReference type="GO" id="GO:0016491">
    <property type="term" value="F:oxidoreductase activity"/>
    <property type="evidence" value="ECO:0007669"/>
    <property type="project" value="InterPro"/>
</dbReference>
<feature type="domain" description="NADPH-dependent FMN reductase-like" evidence="3">
    <location>
        <begin position="4"/>
        <end position="115"/>
    </location>
</feature>